<evidence type="ECO:0000256" key="1">
    <source>
        <dbReference type="SAM" id="Phobius"/>
    </source>
</evidence>
<keyword evidence="1" id="KW-1133">Transmembrane helix</keyword>
<name>E2NGY0_9BACE</name>
<sequence>MMYLTDYKRYIFILLGASKFAYTLFLFAATTALTPMNKEIQDMSASV</sequence>
<accession>E2NGY0</accession>
<feature type="transmembrane region" description="Helical" evidence="1">
    <location>
        <begin position="12"/>
        <end position="33"/>
    </location>
</feature>
<evidence type="ECO:0000313" key="3">
    <source>
        <dbReference type="Proteomes" id="UP000003711"/>
    </source>
</evidence>
<dbReference type="HOGENOM" id="CLU_3179969_0_0_10"/>
<proteinExistence type="predicted"/>
<evidence type="ECO:0000313" key="2">
    <source>
        <dbReference type="EMBL" id="EEF88810.1"/>
    </source>
</evidence>
<dbReference type="AlphaFoldDB" id="E2NGY0"/>
<dbReference type="EMBL" id="ACCH01000257">
    <property type="protein sequence ID" value="EEF88810.1"/>
    <property type="molecule type" value="Genomic_DNA"/>
</dbReference>
<gene>
    <name evidence="2" type="ORF">BACCELL_03555</name>
</gene>
<organism evidence="2 3">
    <name type="scientific">Bacteroides cellulosilyticus DSM 14838</name>
    <dbReference type="NCBI Taxonomy" id="537012"/>
    <lineage>
        <taxon>Bacteria</taxon>
        <taxon>Pseudomonadati</taxon>
        <taxon>Bacteroidota</taxon>
        <taxon>Bacteroidia</taxon>
        <taxon>Bacteroidales</taxon>
        <taxon>Bacteroidaceae</taxon>
        <taxon>Bacteroides</taxon>
    </lineage>
</organism>
<protein>
    <submittedName>
        <fullName evidence="2">Uncharacterized protein</fullName>
    </submittedName>
</protein>
<dbReference type="Proteomes" id="UP000003711">
    <property type="component" value="Unassembled WGS sequence"/>
</dbReference>
<reference evidence="2 3" key="1">
    <citation type="submission" date="2008-12" db="EMBL/GenBank/DDBJ databases">
        <authorList>
            <person name="Fulton L."/>
            <person name="Clifton S."/>
            <person name="Fulton B."/>
            <person name="Xu J."/>
            <person name="Minx P."/>
            <person name="Pepin K.H."/>
            <person name="Johnson M."/>
            <person name="Bhonagiri V."/>
            <person name="Nash W.E."/>
            <person name="Mardis E.R."/>
            <person name="Wilson R.K."/>
        </authorList>
    </citation>
    <scope>NUCLEOTIDE SEQUENCE [LARGE SCALE GENOMIC DNA]</scope>
    <source>
        <strain evidence="2 3">DSM 14838</strain>
    </source>
</reference>
<keyword evidence="1" id="KW-0812">Transmembrane</keyword>
<reference evidence="2 3" key="2">
    <citation type="submission" date="2009-01" db="EMBL/GenBank/DDBJ databases">
        <title>Draft genome sequence of Bacteroides cellulosilyticus (DSM 14838).</title>
        <authorList>
            <person name="Sudarsanam P."/>
            <person name="Ley R."/>
            <person name="Guruge J."/>
            <person name="Turnbaugh P.J."/>
            <person name="Mahowald M."/>
            <person name="Liep D."/>
            <person name="Gordon J."/>
        </authorList>
    </citation>
    <scope>NUCLEOTIDE SEQUENCE [LARGE SCALE GENOMIC DNA]</scope>
    <source>
        <strain evidence="2 3">DSM 14838</strain>
    </source>
</reference>
<comment type="caution">
    <text evidence="2">The sequence shown here is derived from an EMBL/GenBank/DDBJ whole genome shotgun (WGS) entry which is preliminary data.</text>
</comment>
<keyword evidence="1" id="KW-0472">Membrane</keyword>